<feature type="transmembrane region" description="Helical" evidence="1">
    <location>
        <begin position="188"/>
        <end position="207"/>
    </location>
</feature>
<dbReference type="Proteomes" id="UP000680714">
    <property type="component" value="Unassembled WGS sequence"/>
</dbReference>
<feature type="transmembrane region" description="Helical" evidence="1">
    <location>
        <begin position="349"/>
        <end position="370"/>
    </location>
</feature>
<accession>A0ABS5IB24</accession>
<feature type="transmembrane region" description="Helical" evidence="1">
    <location>
        <begin position="21"/>
        <end position="43"/>
    </location>
</feature>
<feature type="transmembrane region" description="Helical" evidence="1">
    <location>
        <begin position="94"/>
        <end position="115"/>
    </location>
</feature>
<dbReference type="Gene3D" id="1.20.210.10">
    <property type="entry name" value="Cytochrome c oxidase-like, subunit I domain"/>
    <property type="match status" value="1"/>
</dbReference>
<feature type="transmembrane region" description="Helical" evidence="1">
    <location>
        <begin position="257"/>
        <end position="275"/>
    </location>
</feature>
<protein>
    <submittedName>
        <fullName evidence="2">Uncharacterized protein</fullName>
    </submittedName>
</protein>
<feature type="transmembrane region" description="Helical" evidence="1">
    <location>
        <begin position="63"/>
        <end position="82"/>
    </location>
</feature>
<organism evidence="2 3">
    <name type="scientific">Magnetospirillum sulfuroxidans</name>
    <dbReference type="NCBI Taxonomy" id="611300"/>
    <lineage>
        <taxon>Bacteria</taxon>
        <taxon>Pseudomonadati</taxon>
        <taxon>Pseudomonadota</taxon>
        <taxon>Alphaproteobacteria</taxon>
        <taxon>Rhodospirillales</taxon>
        <taxon>Rhodospirillaceae</taxon>
        <taxon>Magnetospirillum</taxon>
    </lineage>
</organism>
<sequence length="425" mass="45170">MLKAKCPQHERCDLAALELRLWLFMAVAALAVAGALALGLALARTPGVQDWLPSGPAFFHKALVTHVVFSFQIWLLAMLAAASVQPAAPRWPGFVGFALTICGCLALLLVTLAGWGEASLNNYVPILDHPLYFVGLALCAGGIGGALFRPRTGLGLVASAYAVALLCFALAAFRLPSDLEPAFRHERLFWGGGHVLQFVNTGLVMWAWQRLSGQAQTRLSALAFALLAVGALAALVIEARLDPQGLAWRQAYTQMLWYLLPVPPMLLAGPLLWRLRRSLDWRSLAGLALLASWLVFALGGGAGFALGAGDTRTPSHYHAMIGGVNVALMGLVHVVLLPRLGRVVRSVRLVRWQIGLYGGGQILHALGFYLAGLAGVARKTAGAEQGLDSVFKLVSMGLVGIGGAIAVLGGVLFVGHVLTRLVRHD</sequence>
<evidence type="ECO:0000256" key="1">
    <source>
        <dbReference type="SAM" id="Phobius"/>
    </source>
</evidence>
<feature type="transmembrane region" description="Helical" evidence="1">
    <location>
        <begin position="390"/>
        <end position="414"/>
    </location>
</feature>
<dbReference type="SUPFAM" id="SSF81442">
    <property type="entry name" value="Cytochrome c oxidase subunit I-like"/>
    <property type="match status" value="1"/>
</dbReference>
<dbReference type="EMBL" id="JAGTUF010000005">
    <property type="protein sequence ID" value="MBR9971630.1"/>
    <property type="molecule type" value="Genomic_DNA"/>
</dbReference>
<evidence type="ECO:0000313" key="3">
    <source>
        <dbReference type="Proteomes" id="UP000680714"/>
    </source>
</evidence>
<feature type="transmembrane region" description="Helical" evidence="1">
    <location>
        <begin position="219"/>
        <end position="237"/>
    </location>
</feature>
<dbReference type="InterPro" id="IPR036927">
    <property type="entry name" value="Cyt_c_oxase-like_su1_sf"/>
</dbReference>
<feature type="transmembrane region" description="Helical" evidence="1">
    <location>
        <begin position="315"/>
        <end position="337"/>
    </location>
</feature>
<name>A0ABS5IB24_9PROT</name>
<gene>
    <name evidence="2" type="ORF">KEC16_07880</name>
</gene>
<comment type="caution">
    <text evidence="2">The sequence shown here is derived from an EMBL/GenBank/DDBJ whole genome shotgun (WGS) entry which is preliminary data.</text>
</comment>
<proteinExistence type="predicted"/>
<keyword evidence="3" id="KW-1185">Reference proteome</keyword>
<evidence type="ECO:0000313" key="2">
    <source>
        <dbReference type="EMBL" id="MBR9971630.1"/>
    </source>
</evidence>
<feature type="transmembrane region" description="Helical" evidence="1">
    <location>
        <begin position="155"/>
        <end position="176"/>
    </location>
</feature>
<keyword evidence="1" id="KW-0812">Transmembrane</keyword>
<keyword evidence="1" id="KW-0472">Membrane</keyword>
<feature type="transmembrane region" description="Helical" evidence="1">
    <location>
        <begin position="287"/>
        <end position="309"/>
    </location>
</feature>
<feature type="transmembrane region" description="Helical" evidence="1">
    <location>
        <begin position="130"/>
        <end position="148"/>
    </location>
</feature>
<reference evidence="2 3" key="1">
    <citation type="submission" date="2021-04" db="EMBL/GenBank/DDBJ databases">
        <title>Magnetospirillum sulfuroxidans sp. nov., a facultative chemolithoautotrophic sulfur-oxidizing alphaproteobacterium isolated from freshwater sediment and proposals for Paramagetospirillum gen. nov., and Magnetospirillaceae fam. nov.</title>
        <authorList>
            <person name="Koziaeva V."/>
            <person name="Geelhoed J.S."/>
            <person name="Sorokin D.Y."/>
            <person name="Grouzdev D.S."/>
        </authorList>
    </citation>
    <scope>NUCLEOTIDE SEQUENCE [LARGE SCALE GENOMIC DNA]</scope>
    <source>
        <strain evidence="2 3">J10</strain>
    </source>
</reference>
<keyword evidence="1" id="KW-1133">Transmembrane helix</keyword>